<dbReference type="AlphaFoldDB" id="A0A3D8RZD9"/>
<name>A0A3D8RZD9_9HELO</name>
<sequence length="292" mass="29256">MVVTIHAALLGALTSIVAAQTVDIFLPEYGRYQDSLVAESVGESAGVTTYLVGCGPQTVTSEYCRSEATGVARDDSPPLCTGSLPYNTYTQDSCVLTAGATLLEGPSTIVFIDAGNDGYSVHCSAAGTVSAVCTQTFTDLAFQTNEVFVDTITGSQYSFYHVPLTTGLTANGPLPTLQAGVQASTTSAAPSTSSSASPSPTPTESFTTSSTTTTLSAITTTVTSISTSTTSSSLISSSHGAISNTTTPTAHGSSNTTSVPPVATVTGSGATALTQWIMGAAAAAVVAVAATL</sequence>
<comment type="caution">
    <text evidence="3">The sequence shown here is derived from an EMBL/GenBank/DDBJ whole genome shotgun (WGS) entry which is preliminary data.</text>
</comment>
<organism evidence="3 4">
    <name type="scientific">Coleophoma cylindrospora</name>
    <dbReference type="NCBI Taxonomy" id="1849047"/>
    <lineage>
        <taxon>Eukaryota</taxon>
        <taxon>Fungi</taxon>
        <taxon>Dikarya</taxon>
        <taxon>Ascomycota</taxon>
        <taxon>Pezizomycotina</taxon>
        <taxon>Leotiomycetes</taxon>
        <taxon>Helotiales</taxon>
        <taxon>Dermateaceae</taxon>
        <taxon>Coleophoma</taxon>
    </lineage>
</organism>
<feature type="compositionally biased region" description="Polar residues" evidence="1">
    <location>
        <begin position="239"/>
        <end position="261"/>
    </location>
</feature>
<dbReference type="EMBL" id="PDLM01000004">
    <property type="protein sequence ID" value="RDW79395.1"/>
    <property type="molecule type" value="Genomic_DNA"/>
</dbReference>
<keyword evidence="4" id="KW-1185">Reference proteome</keyword>
<dbReference type="Proteomes" id="UP000256645">
    <property type="component" value="Unassembled WGS sequence"/>
</dbReference>
<feature type="region of interest" description="Disordered" evidence="1">
    <location>
        <begin position="181"/>
        <end position="210"/>
    </location>
</feature>
<protein>
    <submittedName>
        <fullName evidence="3">Uncharacterized protein</fullName>
    </submittedName>
</protein>
<proteinExistence type="predicted"/>
<dbReference type="OrthoDB" id="4991875at2759"/>
<evidence type="ECO:0000313" key="3">
    <source>
        <dbReference type="EMBL" id="RDW79395.1"/>
    </source>
</evidence>
<evidence type="ECO:0000313" key="4">
    <source>
        <dbReference type="Proteomes" id="UP000256645"/>
    </source>
</evidence>
<keyword evidence="2" id="KW-0732">Signal</keyword>
<accession>A0A3D8RZD9</accession>
<gene>
    <name evidence="3" type="ORF">BP6252_04033</name>
</gene>
<evidence type="ECO:0000256" key="1">
    <source>
        <dbReference type="SAM" id="MobiDB-lite"/>
    </source>
</evidence>
<feature type="compositionally biased region" description="Low complexity" evidence="1">
    <location>
        <begin position="184"/>
        <end position="210"/>
    </location>
</feature>
<reference evidence="3 4" key="1">
    <citation type="journal article" date="2018" name="IMA Fungus">
        <title>IMA Genome-F 9: Draft genome sequence of Annulohypoxylon stygium, Aspergillus mulundensis, Berkeleyomyces basicola (syn. Thielaviopsis basicola), Ceratocystis smalleyi, two Cercospora beticola strains, Coleophoma cylindrospora, Fusarium fracticaudum, Phialophora cf. hyalina, and Morchella septimelata.</title>
        <authorList>
            <person name="Wingfield B.D."/>
            <person name="Bills G.F."/>
            <person name="Dong Y."/>
            <person name="Huang W."/>
            <person name="Nel W.J."/>
            <person name="Swalarsk-Parry B.S."/>
            <person name="Vaghefi N."/>
            <person name="Wilken P.M."/>
            <person name="An Z."/>
            <person name="de Beer Z.W."/>
            <person name="De Vos L."/>
            <person name="Chen L."/>
            <person name="Duong T.A."/>
            <person name="Gao Y."/>
            <person name="Hammerbacher A."/>
            <person name="Kikkert J.R."/>
            <person name="Li Y."/>
            <person name="Li H."/>
            <person name="Li K."/>
            <person name="Li Q."/>
            <person name="Liu X."/>
            <person name="Ma X."/>
            <person name="Naidoo K."/>
            <person name="Pethybridge S.J."/>
            <person name="Sun J."/>
            <person name="Steenkamp E.T."/>
            <person name="van der Nest M.A."/>
            <person name="van Wyk S."/>
            <person name="Wingfield M.J."/>
            <person name="Xiong C."/>
            <person name="Yue Q."/>
            <person name="Zhang X."/>
        </authorList>
    </citation>
    <scope>NUCLEOTIDE SEQUENCE [LARGE SCALE GENOMIC DNA]</scope>
    <source>
        <strain evidence="3 4">BP6252</strain>
    </source>
</reference>
<feature type="signal peptide" evidence="2">
    <location>
        <begin position="1"/>
        <end position="19"/>
    </location>
</feature>
<feature type="region of interest" description="Disordered" evidence="1">
    <location>
        <begin position="230"/>
        <end position="261"/>
    </location>
</feature>
<feature type="chain" id="PRO_5017551196" evidence="2">
    <location>
        <begin position="20"/>
        <end position="292"/>
    </location>
</feature>
<evidence type="ECO:0000256" key="2">
    <source>
        <dbReference type="SAM" id="SignalP"/>
    </source>
</evidence>